<organism evidence="5 6">
    <name type="scientific">Robertmurraya kyonggiensis</name>
    <dbReference type="NCBI Taxonomy" id="1037680"/>
    <lineage>
        <taxon>Bacteria</taxon>
        <taxon>Bacillati</taxon>
        <taxon>Bacillota</taxon>
        <taxon>Bacilli</taxon>
        <taxon>Bacillales</taxon>
        <taxon>Bacillaceae</taxon>
        <taxon>Robertmurraya</taxon>
    </lineage>
</organism>
<dbReference type="NCBIfam" id="TIGR03998">
    <property type="entry name" value="thiol_BshC"/>
    <property type="match status" value="1"/>
</dbReference>
<name>A0A4U1D7Z5_9BACI</name>
<dbReference type="GO" id="GO:0016874">
    <property type="term" value="F:ligase activity"/>
    <property type="evidence" value="ECO:0007669"/>
    <property type="project" value="UniProtKB-UniRule"/>
</dbReference>
<feature type="domain" description="Bacillithiol biosynthesis BshC N-terminal Rossmann-like" evidence="3">
    <location>
        <begin position="1"/>
        <end position="382"/>
    </location>
</feature>
<dbReference type="HAMAP" id="MF_01867">
    <property type="entry name" value="BshC"/>
    <property type="match status" value="1"/>
</dbReference>
<dbReference type="InterPro" id="IPR011199">
    <property type="entry name" value="Bacillithiol_biosynth_BshC"/>
</dbReference>
<dbReference type="InterPro" id="IPR055399">
    <property type="entry name" value="CC_BshC"/>
</dbReference>
<keyword evidence="6" id="KW-1185">Reference proteome</keyword>
<dbReference type="PIRSF" id="PIRSF012535">
    <property type="entry name" value="UCP012535"/>
    <property type="match status" value="1"/>
</dbReference>
<keyword evidence="1 2" id="KW-0436">Ligase</keyword>
<dbReference type="InterPro" id="IPR055398">
    <property type="entry name" value="Rossmann-like_BshC"/>
</dbReference>
<dbReference type="AlphaFoldDB" id="A0A4U1D7Z5"/>
<sequence length="544" mass="63203">MEIVNLTLPTINKFANNYYNGNEEIQQYFHYNYQNPSHYQERLAELANRSFMRDELVEHISAFMKPFPSSVKVQESLEKLRNKDSVVVIGGQQAGILTGPLYSIHKVISIIAFAKKKEQELSVPVVPVFWIAGEDHDYAEVNHVFVKKQNQLEKMVFPHKVLDKRMVTDCKLDKELCKSWIEEIVETFGETDFTNELLTFTDKALAHSDNFVDFFSYLVMEMFKEYGILLVDSGNRQFRKLEKEILIEQINKAVQITSTVEEQQTRLTEKGYQNTIEISSQAANLFYYDEEHYERILLEFNPETSTFSGKDGSISFAKDELLLMAREYPEKLSNNVVTRPLMQETLFPTLAFIAGPGEIAYWSELKTAFELFEMKMPPIVPRINITLLERDVDSDLAELKLDLQNVLEKGVGTEKKAFLDSVKDKRFDSLFAETKQQLMANYQLIKEQTEKEYKGLMRLVEKNESILLAQIAFMEGKFEDALHLKHEVVLNKYERVECSLRPSGGPQERTWNIYYFLNKYGLGFVEKLTNLPYEFDGKHKVVKI</sequence>
<dbReference type="RefSeq" id="WP_136829269.1">
    <property type="nucleotide sequence ID" value="NZ_SWBM01000001.1"/>
</dbReference>
<dbReference type="EC" id="6.-.-.-" evidence="2"/>
<evidence type="ECO:0000256" key="1">
    <source>
        <dbReference type="ARBA" id="ARBA00022598"/>
    </source>
</evidence>
<evidence type="ECO:0000256" key="2">
    <source>
        <dbReference type="HAMAP-Rule" id="MF_01867"/>
    </source>
</evidence>
<evidence type="ECO:0000259" key="3">
    <source>
        <dbReference type="Pfam" id="PF10079"/>
    </source>
</evidence>
<proteinExistence type="inferred from homology"/>
<feature type="domain" description="Bacillithiol biosynthesis BshC C-terminal coiled-coil" evidence="4">
    <location>
        <begin position="385"/>
        <end position="544"/>
    </location>
</feature>
<reference evidence="5 6" key="1">
    <citation type="journal article" date="2011" name="J. Microbiol.">
        <title>Bacillus kyonggiensis sp. nov., isolated from soil of a lettuce field.</title>
        <authorList>
            <person name="Dong K."/>
            <person name="Lee S."/>
        </authorList>
    </citation>
    <scope>NUCLEOTIDE SEQUENCE [LARGE SCALE GENOMIC DNA]</scope>
    <source>
        <strain evidence="5 6">NB22</strain>
    </source>
</reference>
<gene>
    <name evidence="2 5" type="primary">bshC</name>
    <name evidence="5" type="ORF">FA727_03135</name>
</gene>
<dbReference type="Proteomes" id="UP000307756">
    <property type="component" value="Unassembled WGS sequence"/>
</dbReference>
<accession>A0A4U1D7Z5</accession>
<comment type="caution">
    <text evidence="5">The sequence shown here is derived from an EMBL/GenBank/DDBJ whole genome shotgun (WGS) entry which is preliminary data.</text>
</comment>
<evidence type="ECO:0000313" key="5">
    <source>
        <dbReference type="EMBL" id="TKC18564.1"/>
    </source>
</evidence>
<evidence type="ECO:0000313" key="6">
    <source>
        <dbReference type="Proteomes" id="UP000307756"/>
    </source>
</evidence>
<protein>
    <recommendedName>
        <fullName evidence="2">Putative cysteine ligase BshC</fullName>
        <ecNumber evidence="2">6.-.-.-</ecNumber>
    </recommendedName>
</protein>
<dbReference type="OrthoDB" id="9765151at2"/>
<comment type="similarity">
    <text evidence="2">Belongs to the BshC family.</text>
</comment>
<dbReference type="Pfam" id="PF10079">
    <property type="entry name" value="Rossmann-like_BshC"/>
    <property type="match status" value="1"/>
</dbReference>
<evidence type="ECO:0000259" key="4">
    <source>
        <dbReference type="Pfam" id="PF24850"/>
    </source>
</evidence>
<comment type="function">
    <text evidence="2">Involved in bacillithiol (BSH) biosynthesis. May catalyze the last step of the pathway, the addition of cysteine to glucosamine malate (GlcN-Mal) to generate BSH.</text>
</comment>
<dbReference type="Pfam" id="PF24850">
    <property type="entry name" value="CC_BshC"/>
    <property type="match status" value="1"/>
</dbReference>
<dbReference type="EMBL" id="SWBM01000001">
    <property type="protein sequence ID" value="TKC18564.1"/>
    <property type="molecule type" value="Genomic_DNA"/>
</dbReference>